<dbReference type="Gene3D" id="3.40.50.850">
    <property type="entry name" value="Isochorismatase-like"/>
    <property type="match status" value="1"/>
</dbReference>
<gene>
    <name evidence="2" type="ORF">E9232_007067</name>
</gene>
<dbReference type="InterPro" id="IPR000868">
    <property type="entry name" value="Isochorismatase-like_dom"/>
</dbReference>
<dbReference type="EMBL" id="JAVDPW010000020">
    <property type="protein sequence ID" value="MDR6294513.1"/>
    <property type="molecule type" value="Genomic_DNA"/>
</dbReference>
<evidence type="ECO:0000259" key="1">
    <source>
        <dbReference type="Pfam" id="PF00857"/>
    </source>
</evidence>
<dbReference type="PANTHER" id="PTHR43559:SF3">
    <property type="entry name" value="HYDROLASE YCAC-RELATED"/>
    <property type="match status" value="1"/>
</dbReference>
<dbReference type="SUPFAM" id="SSF52499">
    <property type="entry name" value="Isochorismatase-like hydrolases"/>
    <property type="match status" value="1"/>
</dbReference>
<comment type="caution">
    <text evidence="2">The sequence shown here is derived from an EMBL/GenBank/DDBJ whole genome shotgun (WGS) entry which is preliminary data.</text>
</comment>
<protein>
    <submittedName>
        <fullName evidence="2">Nicotinamidase-related amidase</fullName>
    </submittedName>
</protein>
<organism evidence="2 3">
    <name type="scientific">Inquilinus ginsengisoli</name>
    <dbReference type="NCBI Taxonomy" id="363840"/>
    <lineage>
        <taxon>Bacteria</taxon>
        <taxon>Pseudomonadati</taxon>
        <taxon>Pseudomonadota</taxon>
        <taxon>Alphaproteobacteria</taxon>
        <taxon>Rhodospirillales</taxon>
        <taxon>Rhodospirillaceae</taxon>
        <taxon>Inquilinus</taxon>
    </lineage>
</organism>
<evidence type="ECO:0000313" key="3">
    <source>
        <dbReference type="Proteomes" id="UP001262410"/>
    </source>
</evidence>
<feature type="non-terminal residue" evidence="2">
    <location>
        <position position="259"/>
    </location>
</feature>
<dbReference type="Proteomes" id="UP001262410">
    <property type="component" value="Unassembled WGS sequence"/>
</dbReference>
<sequence length="259" mass="28264">MLIDHQVGTITLTHSHDLNTMRDASLKLAKIARALNIPVVLTSSMEDQFRGLPWPEFEQILPEAFAARIKRPGIVNAMHHDGFNKAVKAMGRKKLIVAGVTTEICVTFPVLQMLDEGYDVQVAADASASMTKTGHDLVLRRMEQHGAAITTVYQIVSQLTLDWSTPKGRELAAVFGWARAPAQITLVSSGGPGRRLRWPLPHLIFMPGTAHPGIVFGRVADQLGAIRGCGVRQDWAGRCQGPRFGRPVHDGRGADDVPD</sequence>
<dbReference type="RefSeq" id="WP_309802070.1">
    <property type="nucleotide sequence ID" value="NZ_JAVDPW010000020.1"/>
</dbReference>
<evidence type="ECO:0000313" key="2">
    <source>
        <dbReference type="EMBL" id="MDR6294513.1"/>
    </source>
</evidence>
<dbReference type="PANTHER" id="PTHR43559">
    <property type="entry name" value="HYDROLASE YCAC-RELATED"/>
    <property type="match status" value="1"/>
</dbReference>
<dbReference type="Pfam" id="PF00857">
    <property type="entry name" value="Isochorismatase"/>
    <property type="match status" value="1"/>
</dbReference>
<keyword evidence="3" id="KW-1185">Reference proteome</keyword>
<accession>A0ABU1K0X0</accession>
<reference evidence="2 3" key="1">
    <citation type="submission" date="2023-07" db="EMBL/GenBank/DDBJ databases">
        <title>Sorghum-associated microbial communities from plants grown in Nebraska, USA.</title>
        <authorList>
            <person name="Schachtman D."/>
        </authorList>
    </citation>
    <scope>NUCLEOTIDE SEQUENCE [LARGE SCALE GENOMIC DNA]</scope>
    <source>
        <strain evidence="2 3">584</strain>
    </source>
</reference>
<dbReference type="InterPro" id="IPR036380">
    <property type="entry name" value="Isochorismatase-like_sf"/>
</dbReference>
<proteinExistence type="predicted"/>
<name>A0ABU1K0X0_9PROT</name>
<feature type="domain" description="Isochorismatase-like" evidence="1">
    <location>
        <begin position="2"/>
        <end position="152"/>
    </location>
</feature>
<dbReference type="InterPro" id="IPR053152">
    <property type="entry name" value="Hydrolase_YcaC-like"/>
</dbReference>